<name>A0A643LUG7_BACTU</name>
<gene>
    <name evidence="1" type="ORF">FPG91_22170</name>
</gene>
<sequence>MVQEYIELNHLKYKLTENSLRFLVEKNIIRVEYKNEKVFIHREDLNKHMQWERKFSKEYFTTKQFWAYVGLKNLDNRSLLNAYYKNLVSLSKEGQIYLRTLKYPLFTLNNQEEYRYAKRYVRKREVIDVLEKYVTINEFMKMAGIGYTQAIFVINSFNIRKIQFIRKREFTFCNKKDIRNFLKYRSKTLGEKIRLNISNKDLIILNDVLKLLDLNVYTYKKLLEEGLLKISQKIGRHVFFRKEEIFSLKKEKEEMDKELRLKYYTRQEILNEFNINVDVIRISIQTMEIPLLMRGIPRYFNGRYLYLKEDIIKEYERRNKNLNLYLDRGSIYDNFMYRLNAEDVEFSGFCKETERLWFKFIRLKSESYSGSNFVSKNARLLEYLSVTRVLTERIIDKELFMYSSKELNLMFFNNNTKEKVKKILYIFLREIDQMEGYALQKKMFTISNINSPYKRRSKKKKAPQIYTVEEFMEFFKYISNLDIHKEKAVSSVKEVLLKSLQNNSRNAFYNRYESVWLYTLVHLNNAWRHWDCMQIPRINFEGTGIVDSIEWIQNHELSIEDAKKIIRKIQIKNLKHSKTGANRYFYCSEQLILPIAYAAVLCEIRARILNPLSDSLIDFQSKNRQLTSYPYKAFFDTFPDENLKFSSLKMNRTFITLAYNLIKSQKGPAHELELLKFLRNHKSIETTNIYIHINQQDINFLSTQIFTRDYFGFIADGFANILFGSTQNIDERTHQINIIYDKFGKDLKLEGIADALLYLTKQERAVESLIKDLDGEEIRRIINELDMGMLHSKTRHVQCLLSSDNCLYTERENCISCPFAIYNFYALSGITERILKHISFFIRDTEKNGYKGDFERNAILFLKDLKLFKEAEIKFGSVIYEFFYMSKKEFESLLIQLPSITRYIPQRGEVRKHE</sequence>
<protein>
    <submittedName>
        <fullName evidence="1">Uncharacterized protein</fullName>
    </submittedName>
</protein>
<accession>A0A643LUG7</accession>
<dbReference type="EMBL" id="VLPO01000038">
    <property type="protein sequence ID" value="KAB1350303.1"/>
    <property type="molecule type" value="Genomic_DNA"/>
</dbReference>
<evidence type="ECO:0000313" key="1">
    <source>
        <dbReference type="EMBL" id="KAB1350303.1"/>
    </source>
</evidence>
<comment type="caution">
    <text evidence="1">The sequence shown here is derived from an EMBL/GenBank/DDBJ whole genome shotgun (WGS) entry which is preliminary data.</text>
</comment>
<dbReference type="KEGG" id="bthy:AQ980_18925"/>
<organism evidence="1">
    <name type="scientific">Bacillus thuringiensis</name>
    <dbReference type="NCBI Taxonomy" id="1428"/>
    <lineage>
        <taxon>Bacteria</taxon>
        <taxon>Bacillati</taxon>
        <taxon>Bacillota</taxon>
        <taxon>Bacilli</taxon>
        <taxon>Bacillales</taxon>
        <taxon>Bacillaceae</taxon>
        <taxon>Bacillus</taxon>
        <taxon>Bacillus cereus group</taxon>
    </lineage>
</organism>
<proteinExistence type="predicted"/>
<dbReference type="RefSeq" id="WP_000249670.1">
    <property type="nucleotide sequence ID" value="NZ_CP011349.1"/>
</dbReference>
<reference evidence="1" key="1">
    <citation type="submission" date="2019-07" db="EMBL/GenBank/DDBJ databases">
        <title>Draft genome sequence of Bacillus thuringiensis strain PT02.</title>
        <authorList>
            <person name="Nguyen H."/>
            <person name="Nguyen L.N."/>
            <person name="Nguyen H.T.T."/>
            <person name="Nguyen D.V."/>
            <person name="Le H.T.T."/>
        </authorList>
    </citation>
    <scope>NUCLEOTIDE SEQUENCE</scope>
    <source>
        <strain evidence="1">PT02</strain>
    </source>
</reference>
<dbReference type="AlphaFoldDB" id="A0A643LUG7"/>